<evidence type="ECO:0000313" key="3">
    <source>
        <dbReference type="Proteomes" id="UP000887567"/>
    </source>
</evidence>
<feature type="region of interest" description="Disordered" evidence="1">
    <location>
        <begin position="1"/>
        <end position="62"/>
    </location>
</feature>
<dbReference type="Proteomes" id="UP000887567">
    <property type="component" value="Unplaced"/>
</dbReference>
<dbReference type="AlphaFoldDB" id="A0A913Y0I8"/>
<evidence type="ECO:0000256" key="1">
    <source>
        <dbReference type="SAM" id="MobiDB-lite"/>
    </source>
</evidence>
<name>A0A913Y0I8_EXADI</name>
<reference evidence="2" key="1">
    <citation type="submission" date="2022-11" db="UniProtKB">
        <authorList>
            <consortium name="EnsemblMetazoa"/>
        </authorList>
    </citation>
    <scope>IDENTIFICATION</scope>
</reference>
<dbReference type="EnsemblMetazoa" id="XM_021057531.2">
    <property type="protein sequence ID" value="XP_020913190.1"/>
    <property type="gene ID" value="LOC110250887"/>
</dbReference>
<sequence length="170" mass="19802">MSKRQLKRGRSMGQQESSDDTEVNKKRQKHTSRIKDTQPESRASSSASTSAGSSIDDGEWFQELRKIPNDEIDEMRAMSFFEKGKEKVKEKQLKEHVKRCWRRDPKIKKDLKNVTFVEGPWVQVEEKSVRIIGGYQICLLSEEMAKSFSRHLHAVIFFHNEECCARQPSK</sequence>
<proteinExistence type="predicted"/>
<dbReference type="GeneID" id="110250887"/>
<protein>
    <submittedName>
        <fullName evidence="2">Uncharacterized protein</fullName>
    </submittedName>
</protein>
<feature type="compositionally biased region" description="Basic residues" evidence="1">
    <location>
        <begin position="1"/>
        <end position="10"/>
    </location>
</feature>
<keyword evidence="3" id="KW-1185">Reference proteome</keyword>
<organism evidence="2 3">
    <name type="scientific">Exaiptasia diaphana</name>
    <name type="common">Tropical sea anemone</name>
    <name type="synonym">Aiptasia pulchella</name>
    <dbReference type="NCBI Taxonomy" id="2652724"/>
    <lineage>
        <taxon>Eukaryota</taxon>
        <taxon>Metazoa</taxon>
        <taxon>Cnidaria</taxon>
        <taxon>Anthozoa</taxon>
        <taxon>Hexacorallia</taxon>
        <taxon>Actiniaria</taxon>
        <taxon>Aiptasiidae</taxon>
        <taxon>Exaiptasia</taxon>
    </lineage>
</organism>
<accession>A0A913Y0I8</accession>
<feature type="compositionally biased region" description="Low complexity" evidence="1">
    <location>
        <begin position="41"/>
        <end position="54"/>
    </location>
</feature>
<dbReference type="RefSeq" id="XP_020913190.1">
    <property type="nucleotide sequence ID" value="XM_021057531.2"/>
</dbReference>
<dbReference type="OrthoDB" id="2326767at2759"/>
<evidence type="ECO:0000313" key="2">
    <source>
        <dbReference type="EnsemblMetazoa" id="XP_020913190.1"/>
    </source>
</evidence>